<feature type="compositionally biased region" description="Low complexity" evidence="1">
    <location>
        <begin position="166"/>
        <end position="179"/>
    </location>
</feature>
<keyword evidence="2" id="KW-0472">Membrane</keyword>
<dbReference type="EMBL" id="AP027732">
    <property type="protein sequence ID" value="BDZ50026.1"/>
    <property type="molecule type" value="Genomic_DNA"/>
</dbReference>
<sequence>MVTAAIAVGGLIVVKFAVAFVQLLGNAIDYDPAFYSNGFLSSPIGLFVGSLVLYPFPFYLAAFVALALVFPILRQSPLSTILGRAALAGAAATVVLALVGIVTGTANAMSSGDGVVILLWVVFIPLAAGVQLTAVLVAGSVVAWLWLGRQSPSGDQDRAVDAPAGDPVAETPAETTPTVPEDDPVAPVVPPLEPPISIYAPPGERD</sequence>
<feature type="region of interest" description="Disordered" evidence="1">
    <location>
        <begin position="151"/>
        <end position="206"/>
    </location>
</feature>
<evidence type="ECO:0000256" key="1">
    <source>
        <dbReference type="SAM" id="MobiDB-lite"/>
    </source>
</evidence>
<keyword evidence="2" id="KW-0812">Transmembrane</keyword>
<gene>
    <name evidence="3" type="ORF">GCM10025867_22670</name>
</gene>
<organism evidence="3 4">
    <name type="scientific">Frondihabitans sucicola</name>
    <dbReference type="NCBI Taxonomy" id="1268041"/>
    <lineage>
        <taxon>Bacteria</taxon>
        <taxon>Bacillati</taxon>
        <taxon>Actinomycetota</taxon>
        <taxon>Actinomycetes</taxon>
        <taxon>Micrococcales</taxon>
        <taxon>Microbacteriaceae</taxon>
        <taxon>Frondihabitans</taxon>
    </lineage>
</organism>
<proteinExistence type="predicted"/>
<protein>
    <submittedName>
        <fullName evidence="3">Uncharacterized protein</fullName>
    </submittedName>
</protein>
<evidence type="ECO:0000313" key="3">
    <source>
        <dbReference type="EMBL" id="BDZ50026.1"/>
    </source>
</evidence>
<dbReference type="Proteomes" id="UP001321486">
    <property type="component" value="Chromosome"/>
</dbReference>
<feature type="transmembrane region" description="Helical" evidence="2">
    <location>
        <begin position="117"/>
        <end position="147"/>
    </location>
</feature>
<keyword evidence="2" id="KW-1133">Transmembrane helix</keyword>
<evidence type="ECO:0000313" key="4">
    <source>
        <dbReference type="Proteomes" id="UP001321486"/>
    </source>
</evidence>
<feature type="transmembrane region" description="Helical" evidence="2">
    <location>
        <begin position="43"/>
        <end position="73"/>
    </location>
</feature>
<feature type="transmembrane region" description="Helical" evidence="2">
    <location>
        <begin position="85"/>
        <end position="105"/>
    </location>
</feature>
<accession>A0ABM8GNK9</accession>
<reference evidence="4" key="1">
    <citation type="journal article" date="2019" name="Int. J. Syst. Evol. Microbiol.">
        <title>The Global Catalogue of Microorganisms (GCM) 10K type strain sequencing project: providing services to taxonomists for standard genome sequencing and annotation.</title>
        <authorList>
            <consortium name="The Broad Institute Genomics Platform"/>
            <consortium name="The Broad Institute Genome Sequencing Center for Infectious Disease"/>
            <person name="Wu L."/>
            <person name="Ma J."/>
        </authorList>
    </citation>
    <scope>NUCLEOTIDE SEQUENCE [LARGE SCALE GENOMIC DNA]</scope>
    <source>
        <strain evidence="4">NBRC 108728</strain>
    </source>
</reference>
<dbReference type="RefSeq" id="WP_286343152.1">
    <property type="nucleotide sequence ID" value="NZ_AP027732.1"/>
</dbReference>
<name>A0ABM8GNK9_9MICO</name>
<evidence type="ECO:0000256" key="2">
    <source>
        <dbReference type="SAM" id="Phobius"/>
    </source>
</evidence>
<keyword evidence="4" id="KW-1185">Reference proteome</keyword>